<evidence type="ECO:0000313" key="5">
    <source>
        <dbReference type="EMBL" id="ANB74989.1"/>
    </source>
</evidence>
<evidence type="ECO:0000256" key="1">
    <source>
        <dbReference type="ARBA" id="ARBA00022723"/>
    </source>
</evidence>
<dbReference type="EMBL" id="CP014579">
    <property type="protein sequence ID" value="ANB74989.1"/>
    <property type="molecule type" value="Genomic_DNA"/>
</dbReference>
<keyword evidence="1" id="KW-0479">Metal-binding</keyword>
<keyword evidence="3" id="KW-0411">Iron-sulfur</keyword>
<dbReference type="InterPro" id="IPR017900">
    <property type="entry name" value="4Fe4S_Fe_S_CS"/>
</dbReference>
<dbReference type="GO" id="GO:0051536">
    <property type="term" value="F:iron-sulfur cluster binding"/>
    <property type="evidence" value="ECO:0007669"/>
    <property type="project" value="UniProtKB-KW"/>
</dbReference>
<accession>A0A160FQ55</accession>
<proteinExistence type="predicted"/>
<dbReference type="SUPFAM" id="SSF54862">
    <property type="entry name" value="4Fe-4S ferredoxins"/>
    <property type="match status" value="1"/>
</dbReference>
<sequence length="117" mass="13466">MIELLLDDRCTQCNRCVDVCPTNVFDARPDGPPLIARQADCQTCFMCELYCRDDALFVATDCEHVTGIDAATVLEAGWLGDFRRDSGWDEWKDDPRYANEHWRMDEIFMRARALVSP</sequence>
<dbReference type="Proteomes" id="UP000076852">
    <property type="component" value="Chromosome 2"/>
</dbReference>
<dbReference type="Pfam" id="PF13187">
    <property type="entry name" value="Fer4_9"/>
    <property type="match status" value="1"/>
</dbReference>
<dbReference type="InterPro" id="IPR017896">
    <property type="entry name" value="4Fe4S_Fe-S-bd"/>
</dbReference>
<feature type="domain" description="4Fe-4S ferredoxin-type" evidence="4">
    <location>
        <begin position="1"/>
        <end position="30"/>
    </location>
</feature>
<evidence type="ECO:0000256" key="2">
    <source>
        <dbReference type="ARBA" id="ARBA00023004"/>
    </source>
</evidence>
<keyword evidence="2" id="KW-0408">Iron</keyword>
<dbReference type="Gene3D" id="3.30.70.20">
    <property type="match status" value="1"/>
</dbReference>
<evidence type="ECO:0000313" key="6">
    <source>
        <dbReference type="Proteomes" id="UP000076852"/>
    </source>
</evidence>
<keyword evidence="6" id="KW-1185">Reference proteome</keyword>
<evidence type="ECO:0000259" key="4">
    <source>
        <dbReference type="PROSITE" id="PS51379"/>
    </source>
</evidence>
<dbReference type="GO" id="GO:0046872">
    <property type="term" value="F:metal ion binding"/>
    <property type="evidence" value="ECO:0007669"/>
    <property type="project" value="UniProtKB-KW"/>
</dbReference>
<gene>
    <name evidence="5" type="ORF">AYM40_21380</name>
</gene>
<name>A0A160FQ55_9BURK</name>
<dbReference type="STRING" id="1804984.AYM40_21380"/>
<organism evidence="5 6">
    <name type="scientific">Paraburkholderia phytofirmans OLGA172</name>
    <dbReference type="NCBI Taxonomy" id="1417228"/>
    <lineage>
        <taxon>Bacteria</taxon>
        <taxon>Pseudomonadati</taxon>
        <taxon>Pseudomonadota</taxon>
        <taxon>Betaproteobacteria</taxon>
        <taxon>Burkholderiales</taxon>
        <taxon>Burkholderiaceae</taxon>
        <taxon>Paraburkholderia</taxon>
    </lineage>
</organism>
<dbReference type="OrthoDB" id="9781785at2"/>
<reference evidence="5 6" key="1">
    <citation type="journal article" date="2016" name="Gene">
        <title>PacBio SMRT assembly of a complex multi-replicon genome reveals chlorocatechol degradative operon in a region of genome plasticity.</title>
        <authorList>
            <person name="Ricker N."/>
            <person name="Shen S.Y."/>
            <person name="Goordial J."/>
            <person name="Jin S."/>
            <person name="Fulthorpe R.R."/>
        </authorList>
    </citation>
    <scope>NUCLEOTIDE SEQUENCE [LARGE SCALE GENOMIC DNA]</scope>
    <source>
        <strain evidence="5 6">OLGA172</strain>
    </source>
</reference>
<dbReference type="KEGG" id="buz:AYM40_21380"/>
<dbReference type="PROSITE" id="PS00198">
    <property type="entry name" value="4FE4S_FER_1"/>
    <property type="match status" value="1"/>
</dbReference>
<protein>
    <submittedName>
        <fullName evidence="5">Ferredoxin</fullName>
    </submittedName>
</protein>
<dbReference type="AlphaFoldDB" id="A0A160FQ55"/>
<dbReference type="PROSITE" id="PS51379">
    <property type="entry name" value="4FE4S_FER_2"/>
    <property type="match status" value="1"/>
</dbReference>
<evidence type="ECO:0000256" key="3">
    <source>
        <dbReference type="ARBA" id="ARBA00023014"/>
    </source>
</evidence>